<dbReference type="InterPro" id="IPR055035">
    <property type="entry name" value="THAP9_C"/>
</dbReference>
<dbReference type="PANTHER" id="PTHR47577:SF2">
    <property type="entry name" value="THAP DOMAIN CONTAINING 9"/>
    <property type="match status" value="1"/>
</dbReference>
<dbReference type="InterPro" id="IPR048367">
    <property type="entry name" value="TNP-like_RNaseH_C"/>
</dbReference>
<dbReference type="InterPro" id="IPR048365">
    <property type="entry name" value="TNP-like_RNaseH_N"/>
</dbReference>
<dbReference type="Pfam" id="PF21788">
    <property type="entry name" value="TNP-like_GBD"/>
    <property type="match status" value="1"/>
</dbReference>
<reference evidence="5" key="1">
    <citation type="journal article" date="2021" name="G3 (Bethesda)">
        <title>Genome and transcriptome analysis of the beet armyworm Spodoptera exigua reveals targets for pest control. .</title>
        <authorList>
            <person name="Simon S."/>
            <person name="Breeschoten T."/>
            <person name="Jansen H.J."/>
            <person name="Dirks R.P."/>
            <person name="Schranz M.E."/>
            <person name="Ros V.I.D."/>
        </authorList>
    </citation>
    <scope>NUCLEOTIDE SEQUENCE</scope>
    <source>
        <strain evidence="5">TB_SE_WUR_2020</strain>
    </source>
</reference>
<comment type="caution">
    <text evidence="5">The sequence shown here is derived from an EMBL/GenBank/DDBJ whole genome shotgun (WGS) entry which is preliminary data.</text>
</comment>
<dbReference type="Pfam" id="PF22824">
    <property type="entry name" value="THAP9_C"/>
    <property type="match status" value="1"/>
</dbReference>
<gene>
    <name evidence="5" type="ORF">HF086_010809</name>
</gene>
<evidence type="ECO:0000259" key="3">
    <source>
        <dbReference type="Pfam" id="PF21789"/>
    </source>
</evidence>
<evidence type="ECO:0000259" key="4">
    <source>
        <dbReference type="Pfam" id="PF22824"/>
    </source>
</evidence>
<evidence type="ECO:0000313" key="6">
    <source>
        <dbReference type="Proteomes" id="UP000814243"/>
    </source>
</evidence>
<accession>A0A922SCG7</accession>
<dbReference type="AlphaFoldDB" id="A0A922SCG7"/>
<feature type="domain" description="Transposable element P transposase-like GTP-binding insertion" evidence="2">
    <location>
        <begin position="117"/>
        <end position="237"/>
    </location>
</feature>
<evidence type="ECO:0000259" key="1">
    <source>
        <dbReference type="Pfam" id="PF21787"/>
    </source>
</evidence>
<dbReference type="Pfam" id="PF21789">
    <property type="entry name" value="TNP-like_RNaseH_C"/>
    <property type="match status" value="1"/>
</dbReference>
<organism evidence="5 6">
    <name type="scientific">Spodoptera exigua</name>
    <name type="common">Beet armyworm</name>
    <name type="synonym">Noctua fulgens</name>
    <dbReference type="NCBI Taxonomy" id="7107"/>
    <lineage>
        <taxon>Eukaryota</taxon>
        <taxon>Metazoa</taxon>
        <taxon>Ecdysozoa</taxon>
        <taxon>Arthropoda</taxon>
        <taxon>Hexapoda</taxon>
        <taxon>Insecta</taxon>
        <taxon>Pterygota</taxon>
        <taxon>Neoptera</taxon>
        <taxon>Endopterygota</taxon>
        <taxon>Lepidoptera</taxon>
        <taxon>Glossata</taxon>
        <taxon>Ditrysia</taxon>
        <taxon>Noctuoidea</taxon>
        <taxon>Noctuidae</taxon>
        <taxon>Amphipyrinae</taxon>
        <taxon>Spodoptera</taxon>
    </lineage>
</organism>
<feature type="domain" description="Transposable element P transposase-like RNase H" evidence="1">
    <location>
        <begin position="1"/>
        <end position="89"/>
    </location>
</feature>
<evidence type="ECO:0000313" key="5">
    <source>
        <dbReference type="EMBL" id="KAH9632416.1"/>
    </source>
</evidence>
<dbReference type="PANTHER" id="PTHR47577">
    <property type="entry name" value="THAP DOMAIN-CONTAINING PROTEIN 6"/>
    <property type="match status" value="1"/>
</dbReference>
<proteinExistence type="predicted"/>
<dbReference type="InterPro" id="IPR048366">
    <property type="entry name" value="TNP-like_GBD"/>
</dbReference>
<evidence type="ECO:0008006" key="7">
    <source>
        <dbReference type="Google" id="ProtNLM"/>
    </source>
</evidence>
<feature type="domain" description="DNA transposase THAP9 C-terminal" evidence="4">
    <location>
        <begin position="407"/>
        <end position="556"/>
    </location>
</feature>
<evidence type="ECO:0000259" key="2">
    <source>
        <dbReference type="Pfam" id="PF21788"/>
    </source>
</evidence>
<dbReference type="EMBL" id="JACEFF010000711">
    <property type="protein sequence ID" value="KAH9632416.1"/>
    <property type="molecule type" value="Genomic_DNA"/>
</dbReference>
<name>A0A922SCG7_SPOEX</name>
<dbReference type="Proteomes" id="UP000814243">
    <property type="component" value="Unassembled WGS sequence"/>
</dbReference>
<dbReference type="Pfam" id="PF21787">
    <property type="entry name" value="TNP-like_RNaseH_N"/>
    <property type="match status" value="1"/>
</dbReference>
<sequence length="577" mass="66102">MHGYVDICNKGTSGDYLAEAKEALVFLVTAINGAFKIPVGYFLVAGVTGEQRSNLVRQCLELLDETGIEVTSLTFDGCPANISMAKELGCSFNPHNIKSHFSHPITNRPIFVFPDPCHMLKLLRNAFEAYGIIIDNLGRQINWCLLKELNEVQEKEKLHLANKLRRGHIFFKNQKMKVRLASQLFSESVADALIFCAKHNMPKFKAVDGTVDFLKIINNLFDTLNSRSMAQIKFKKPLFPGNKLQTFEFLDRTETYIKSLQLPDGSTIMQSSRKTGFIGFLICIKSLKDMYIRLIEQEKRLQYLPTYKISQDHIELMFGQIRAHGGCNTNPTARQFQAIYKKILVKSELRDVDMGNCTSLEEISYLTCSSAVQHINVTIEPRFIHETQYDDNIDELYEQAQFDEEISMLVQDLSQFSLQAISYIAGFVVHALIKIIKCETCIGALLAEKYEESHHFIKFKDKGGLMYPSPDVIMICKRMEIIIKTTYLTDNKLTVKTKNIKQELMAKALPHFIGLDLFDNIKFHQFDQSPLNNHIILLIKAIMEKYINLRLHYLTKSANPTLSKRQVLHKYLHFTGQ</sequence>
<protein>
    <recommendedName>
        <fullName evidence="7">THAP domain-containing protein 9</fullName>
    </recommendedName>
</protein>
<feature type="domain" description="Transposable element P transposase-like RNase H C-terminal" evidence="3">
    <location>
        <begin position="307"/>
        <end position="341"/>
    </location>
</feature>